<dbReference type="InterPro" id="IPR012947">
    <property type="entry name" value="tRNA_SAD"/>
</dbReference>
<dbReference type="Pfam" id="PF07973">
    <property type="entry name" value="tRNA_SAD"/>
    <property type="match status" value="1"/>
</dbReference>
<dbReference type="Gene3D" id="2.40.30.130">
    <property type="match status" value="1"/>
</dbReference>
<dbReference type="GO" id="GO:0006419">
    <property type="term" value="P:alanyl-tRNA aminoacylation"/>
    <property type="evidence" value="ECO:0007669"/>
    <property type="project" value="InterPro"/>
</dbReference>
<evidence type="ECO:0000256" key="4">
    <source>
        <dbReference type="ARBA" id="ARBA00022833"/>
    </source>
</evidence>
<dbReference type="Gene3D" id="3.30.980.10">
    <property type="entry name" value="Threonyl-trna Synthetase, Chain A, domain 2"/>
    <property type="match status" value="1"/>
</dbReference>
<dbReference type="SUPFAM" id="SSF50447">
    <property type="entry name" value="Translation proteins"/>
    <property type="match status" value="1"/>
</dbReference>
<dbReference type="InterPro" id="IPR009000">
    <property type="entry name" value="Transl_B-barrel_sf"/>
</dbReference>
<dbReference type="InterPro" id="IPR018163">
    <property type="entry name" value="Thr/Ala-tRNA-synth_IIc_edit"/>
</dbReference>
<dbReference type="Pfam" id="PF01411">
    <property type="entry name" value="tRNA-synt_2c"/>
    <property type="match status" value="1"/>
</dbReference>
<dbReference type="GO" id="GO:0005524">
    <property type="term" value="F:ATP binding"/>
    <property type="evidence" value="ECO:0007669"/>
    <property type="project" value="InterPro"/>
</dbReference>
<dbReference type="InterPro" id="IPR018164">
    <property type="entry name" value="Ala-tRNA-synth_IIc_N"/>
</dbReference>
<reference evidence="6 7" key="1">
    <citation type="submission" date="2019-01" db="EMBL/GenBank/DDBJ databases">
        <title>Nocardioides guangzhouensis sp. nov., an actinobacterium isolated from soil.</title>
        <authorList>
            <person name="Fu Y."/>
            <person name="Cai Y."/>
            <person name="Lin Z."/>
            <person name="Chen P."/>
        </authorList>
    </citation>
    <scope>NUCLEOTIDE SEQUENCE [LARGE SCALE GENOMIC DNA]</scope>
    <source>
        <strain evidence="6 7">NBRC 105384</strain>
    </source>
</reference>
<dbReference type="EMBL" id="SDPU01000035">
    <property type="protein sequence ID" value="RYU09556.1"/>
    <property type="molecule type" value="Genomic_DNA"/>
</dbReference>
<dbReference type="RefSeq" id="WP_129989321.1">
    <property type="nucleotide sequence ID" value="NZ_SDPU01000035.1"/>
</dbReference>
<keyword evidence="4" id="KW-0862">Zinc</keyword>
<feature type="domain" description="Alanyl-transfer RNA synthetases family profile" evidence="5">
    <location>
        <begin position="18"/>
        <end position="253"/>
    </location>
</feature>
<comment type="subcellular location">
    <subcellularLocation>
        <location evidence="2">Cytoplasm</location>
    </subcellularLocation>
</comment>
<keyword evidence="7" id="KW-1185">Reference proteome</keyword>
<dbReference type="GO" id="GO:0004813">
    <property type="term" value="F:alanine-tRNA ligase activity"/>
    <property type="evidence" value="ECO:0007669"/>
    <property type="project" value="InterPro"/>
</dbReference>
<dbReference type="InterPro" id="IPR051335">
    <property type="entry name" value="Alanyl-tRNA_Editing_Enzymes"/>
</dbReference>
<dbReference type="SUPFAM" id="SSF55186">
    <property type="entry name" value="ThrRS/AlaRS common domain"/>
    <property type="match status" value="1"/>
</dbReference>
<evidence type="ECO:0000256" key="1">
    <source>
        <dbReference type="ARBA" id="ARBA00001947"/>
    </source>
</evidence>
<name>A0A4V1Z138_9ACTN</name>
<comment type="cofactor">
    <cofactor evidence="1">
        <name>Zn(2+)</name>
        <dbReference type="ChEBI" id="CHEBI:29105"/>
    </cofactor>
</comment>
<dbReference type="OrthoDB" id="9812949at2"/>
<evidence type="ECO:0000259" key="5">
    <source>
        <dbReference type="PROSITE" id="PS50860"/>
    </source>
</evidence>
<evidence type="ECO:0000313" key="7">
    <source>
        <dbReference type="Proteomes" id="UP000291189"/>
    </source>
</evidence>
<dbReference type="PROSITE" id="PS50860">
    <property type="entry name" value="AA_TRNA_LIGASE_II_ALA"/>
    <property type="match status" value="1"/>
</dbReference>
<dbReference type="GO" id="GO:0003676">
    <property type="term" value="F:nucleic acid binding"/>
    <property type="evidence" value="ECO:0007669"/>
    <property type="project" value="InterPro"/>
</dbReference>
<accession>A0A4V1Z138</accession>
<dbReference type="PANTHER" id="PTHR43462">
    <property type="entry name" value="ALANYL-TRNA EDITING PROTEIN"/>
    <property type="match status" value="1"/>
</dbReference>
<dbReference type="AlphaFoldDB" id="A0A4V1Z138"/>
<sequence length="272" mass="29490">MAVPGRADRPVPDNAPAELAARELFAVDAYMRDFEAEVEEVDVEGGRVLLARTAFYPGGGGQPHDLGTLRWGDGEAAVTKVGRDRGRIWHWLDPEAGLPDPGATVEGLLDWERRHLTMRTHTALHILCGVIWADHQVAVTGGNMDPGRGRLDFPLPSMSAEFGREVEARINQEIARAHRILVEFVGREVADEDHALIRTSANLIPREIDPLRVIDIVGLDKQADGGTHVLDTSEVGGVRVTGTESKGKGNKRVRLEVVDGPIPGTADHEPGA</sequence>
<gene>
    <name evidence="6" type="ORF">ETU37_21170</name>
</gene>
<dbReference type="GO" id="GO:0005737">
    <property type="term" value="C:cytoplasm"/>
    <property type="evidence" value="ECO:0007669"/>
    <property type="project" value="UniProtKB-SubCell"/>
</dbReference>
<evidence type="ECO:0000256" key="3">
    <source>
        <dbReference type="ARBA" id="ARBA00022723"/>
    </source>
</evidence>
<evidence type="ECO:0000313" key="6">
    <source>
        <dbReference type="EMBL" id="RYU09556.1"/>
    </source>
</evidence>
<comment type="caution">
    <text evidence="6">The sequence shown here is derived from an EMBL/GenBank/DDBJ whole genome shotgun (WGS) entry which is preliminary data.</text>
</comment>
<organism evidence="6 7">
    <name type="scientific">Nocardioides iriomotensis</name>
    <dbReference type="NCBI Taxonomy" id="715784"/>
    <lineage>
        <taxon>Bacteria</taxon>
        <taxon>Bacillati</taxon>
        <taxon>Actinomycetota</taxon>
        <taxon>Actinomycetes</taxon>
        <taxon>Propionibacteriales</taxon>
        <taxon>Nocardioidaceae</taxon>
        <taxon>Nocardioides</taxon>
    </lineage>
</organism>
<evidence type="ECO:0000256" key="2">
    <source>
        <dbReference type="ARBA" id="ARBA00004496"/>
    </source>
</evidence>
<dbReference type="GO" id="GO:0046872">
    <property type="term" value="F:metal ion binding"/>
    <property type="evidence" value="ECO:0007669"/>
    <property type="project" value="UniProtKB-KW"/>
</dbReference>
<protein>
    <submittedName>
        <fullName evidence="6">Alanyl-tRNA editing protein</fullName>
    </submittedName>
</protein>
<dbReference type="PANTHER" id="PTHR43462:SF1">
    <property type="entry name" value="ALANYL-TRNA EDITING PROTEIN AARSD1"/>
    <property type="match status" value="1"/>
</dbReference>
<dbReference type="SMART" id="SM00863">
    <property type="entry name" value="tRNA_SAD"/>
    <property type="match status" value="1"/>
</dbReference>
<keyword evidence="3" id="KW-0479">Metal-binding</keyword>
<dbReference type="InterPro" id="IPR018165">
    <property type="entry name" value="Ala-tRNA-synth_IIc_core"/>
</dbReference>
<proteinExistence type="predicted"/>
<dbReference type="GO" id="GO:0002161">
    <property type="term" value="F:aminoacyl-tRNA deacylase activity"/>
    <property type="evidence" value="ECO:0007669"/>
    <property type="project" value="UniProtKB-ARBA"/>
</dbReference>
<dbReference type="Proteomes" id="UP000291189">
    <property type="component" value="Unassembled WGS sequence"/>
</dbReference>